<dbReference type="PROSITE" id="PS50929">
    <property type="entry name" value="ABC_TM1F"/>
    <property type="match status" value="1"/>
</dbReference>
<dbReference type="GO" id="GO:0005524">
    <property type="term" value="F:ATP binding"/>
    <property type="evidence" value="ECO:0007669"/>
    <property type="project" value="UniProtKB-KW"/>
</dbReference>
<dbReference type="InterPro" id="IPR017871">
    <property type="entry name" value="ABC_transporter-like_CS"/>
</dbReference>
<dbReference type="SUPFAM" id="SSF90123">
    <property type="entry name" value="ABC transporter transmembrane region"/>
    <property type="match status" value="1"/>
</dbReference>
<dbReference type="GO" id="GO:0015421">
    <property type="term" value="F:ABC-type oligopeptide transporter activity"/>
    <property type="evidence" value="ECO:0007669"/>
    <property type="project" value="TreeGrafter"/>
</dbReference>
<dbReference type="FunFam" id="3.40.50.300:FF:000299">
    <property type="entry name" value="ABC transporter ATP-binding protein/permease"/>
    <property type="match status" value="1"/>
</dbReference>
<dbReference type="CDD" id="cd18550">
    <property type="entry name" value="ABC_6TM_exporter_like"/>
    <property type="match status" value="1"/>
</dbReference>
<evidence type="ECO:0000256" key="6">
    <source>
        <dbReference type="ARBA" id="ARBA00022741"/>
    </source>
</evidence>
<evidence type="ECO:0000256" key="7">
    <source>
        <dbReference type="ARBA" id="ARBA00022807"/>
    </source>
</evidence>
<dbReference type="Pfam" id="PF00005">
    <property type="entry name" value="ABC_tran"/>
    <property type="match status" value="1"/>
</dbReference>
<dbReference type="InterPro" id="IPR039421">
    <property type="entry name" value="Type_1_exporter"/>
</dbReference>
<keyword evidence="6" id="KW-0547">Nucleotide-binding</keyword>
<name>A0A4D7CXS1_9ENTE</name>
<dbReference type="PANTHER" id="PTHR43394:SF1">
    <property type="entry name" value="ATP-BINDING CASSETTE SUB-FAMILY B MEMBER 10, MITOCHONDRIAL"/>
    <property type="match status" value="1"/>
</dbReference>
<keyword evidence="8 11" id="KW-0067">ATP-binding</keyword>
<dbReference type="GO" id="GO:0005886">
    <property type="term" value="C:plasma membrane"/>
    <property type="evidence" value="ECO:0007669"/>
    <property type="project" value="UniProtKB-SubCell"/>
</dbReference>
<dbReference type="SUPFAM" id="SSF52540">
    <property type="entry name" value="P-loop containing nucleoside triphosphate hydrolases"/>
    <property type="match status" value="1"/>
</dbReference>
<evidence type="ECO:0000256" key="3">
    <source>
        <dbReference type="ARBA" id="ARBA00022475"/>
    </source>
</evidence>
<gene>
    <name evidence="11" type="ORF">FA707_00250</name>
</gene>
<sequence length="620" mass="68057">MGGMRSFTQDTDKIKGAKINKDTLMRVLKYAKPYKWFLALFLVFIIIDALIGAWTPLLFKAIIDKWIPNKDTGNVIFYAGLTALLSIISALLSIAQRWVSTKIGQGVIFDLQNQLFEHIQKQSLAFFSRTKTGALVQRINGDVMGAQAVFTNTLSSIFSNTLSVVFTLAAMLSMSWQLTLIALLLIPAFIFPAKLVGPKLSQLMRESYDLKADATQLSNERFNVSGALLAKSYGDPKVDAQLYAEQIGKVRDLSIKQALTGSFMRVMIGTVSAIALAVVYGFGGVMAIKETITVGVVVALASYLNRLYGPITSLSNIQVDVLTALVSFERVFEILDLEPSVKELPNPEDLRTFVADNGSSITFENVSFRYPKDSEVSLGSLETISDERGDSDEMILKNISFNIEPGQMVALVGPSGAGKSTLSGLISRMYDPNEGTVSIAGKSLRDVSLDSIRETVGVVSQDAHMFHDTIAANLRYAKPDATEEEMIFALKEAYIYNLVEDLPQGLETVIGDRGYRLSGGERQRLAIARLLLKSPNIVVLDEATAHLDSESEHFIQEAFETALAGRTSVVIAHRLSTIRKADKIIVLKSGEVVEMGTHDELIAKEDGVYHELHDLQFSDD</sequence>
<dbReference type="PROSITE" id="PS00211">
    <property type="entry name" value="ABC_TRANSPORTER_1"/>
    <property type="match status" value="1"/>
</dbReference>
<dbReference type="Gene3D" id="1.20.1560.10">
    <property type="entry name" value="ABC transporter type 1, transmembrane domain"/>
    <property type="match status" value="1"/>
</dbReference>
<dbReference type="PANTHER" id="PTHR43394">
    <property type="entry name" value="ATP-DEPENDENT PERMEASE MDL1, MITOCHONDRIAL"/>
    <property type="match status" value="1"/>
</dbReference>
<dbReference type="GO" id="GO:0006508">
    <property type="term" value="P:proteolysis"/>
    <property type="evidence" value="ECO:0007669"/>
    <property type="project" value="UniProtKB-KW"/>
</dbReference>
<evidence type="ECO:0000256" key="8">
    <source>
        <dbReference type="ARBA" id="ARBA00022840"/>
    </source>
</evidence>
<evidence type="ECO:0000256" key="4">
    <source>
        <dbReference type="ARBA" id="ARBA00022670"/>
    </source>
</evidence>
<dbReference type="InterPro" id="IPR003593">
    <property type="entry name" value="AAA+_ATPase"/>
</dbReference>
<reference evidence="11 12" key="1">
    <citation type="submission" date="2019-04" db="EMBL/GenBank/DDBJ databases">
        <title>Vagococcus sp. nov., isolated from faeces of yaks (Bos grunniens).</title>
        <authorList>
            <person name="Ge Y."/>
        </authorList>
    </citation>
    <scope>NUCLEOTIDE SEQUENCE [LARGE SCALE GENOMIC DNA]</scope>
    <source>
        <strain evidence="11 12">MN-17</strain>
    </source>
</reference>
<keyword evidence="7" id="KW-0788">Thiol protease</keyword>
<dbReference type="PROSITE" id="PS50893">
    <property type="entry name" value="ABC_TRANSPORTER_2"/>
    <property type="match status" value="1"/>
</dbReference>
<keyword evidence="10" id="KW-0472">Membrane</keyword>
<dbReference type="GO" id="GO:0016887">
    <property type="term" value="F:ATP hydrolysis activity"/>
    <property type="evidence" value="ECO:0007669"/>
    <property type="project" value="InterPro"/>
</dbReference>
<dbReference type="GO" id="GO:0008234">
    <property type="term" value="F:cysteine-type peptidase activity"/>
    <property type="evidence" value="ECO:0007669"/>
    <property type="project" value="UniProtKB-KW"/>
</dbReference>
<evidence type="ECO:0000313" key="11">
    <source>
        <dbReference type="EMBL" id="QCI87311.1"/>
    </source>
</evidence>
<dbReference type="AlphaFoldDB" id="A0A4D7CXS1"/>
<evidence type="ECO:0000256" key="2">
    <source>
        <dbReference type="ARBA" id="ARBA00022448"/>
    </source>
</evidence>
<evidence type="ECO:0000256" key="5">
    <source>
        <dbReference type="ARBA" id="ARBA00022692"/>
    </source>
</evidence>
<evidence type="ECO:0000256" key="9">
    <source>
        <dbReference type="ARBA" id="ARBA00022989"/>
    </source>
</evidence>
<keyword evidence="2" id="KW-0813">Transport</keyword>
<dbReference type="InterPro" id="IPR036640">
    <property type="entry name" value="ABC1_TM_sf"/>
</dbReference>
<keyword evidence="9" id="KW-1133">Transmembrane helix</keyword>
<dbReference type="EMBL" id="CP039712">
    <property type="protein sequence ID" value="QCI87311.1"/>
    <property type="molecule type" value="Genomic_DNA"/>
</dbReference>
<keyword evidence="7" id="KW-0378">Hydrolase</keyword>
<dbReference type="InterPro" id="IPR027417">
    <property type="entry name" value="P-loop_NTPase"/>
</dbReference>
<comment type="subcellular location">
    <subcellularLocation>
        <location evidence="1">Cell membrane</location>
        <topology evidence="1">Multi-pass membrane protein</topology>
    </subcellularLocation>
</comment>
<dbReference type="Pfam" id="PF00664">
    <property type="entry name" value="ABC_membrane"/>
    <property type="match status" value="1"/>
</dbReference>
<evidence type="ECO:0000256" key="1">
    <source>
        <dbReference type="ARBA" id="ARBA00004651"/>
    </source>
</evidence>
<protein>
    <submittedName>
        <fullName evidence="11">ABC transporter ATP-binding protein</fullName>
    </submittedName>
</protein>
<proteinExistence type="predicted"/>
<accession>A0A4D7CXS1</accession>
<organism evidence="11 12">
    <name type="scientific">Vagococcus zengguangii</name>
    <dbReference type="NCBI Taxonomy" id="2571750"/>
    <lineage>
        <taxon>Bacteria</taxon>
        <taxon>Bacillati</taxon>
        <taxon>Bacillota</taxon>
        <taxon>Bacilli</taxon>
        <taxon>Lactobacillales</taxon>
        <taxon>Enterococcaceae</taxon>
        <taxon>Vagococcus</taxon>
    </lineage>
</organism>
<dbReference type="SMART" id="SM00382">
    <property type="entry name" value="AAA"/>
    <property type="match status" value="1"/>
</dbReference>
<dbReference type="Gene3D" id="3.40.50.300">
    <property type="entry name" value="P-loop containing nucleotide triphosphate hydrolases"/>
    <property type="match status" value="1"/>
</dbReference>
<keyword evidence="12" id="KW-1185">Reference proteome</keyword>
<evidence type="ECO:0000313" key="12">
    <source>
        <dbReference type="Proteomes" id="UP000298615"/>
    </source>
</evidence>
<dbReference type="OrthoDB" id="9770415at2"/>
<dbReference type="KEGG" id="vao:FA707_00250"/>
<keyword evidence="5" id="KW-0812">Transmembrane</keyword>
<evidence type="ECO:0000256" key="10">
    <source>
        <dbReference type="ARBA" id="ARBA00023136"/>
    </source>
</evidence>
<dbReference type="Proteomes" id="UP000298615">
    <property type="component" value="Chromosome"/>
</dbReference>
<dbReference type="InterPro" id="IPR011527">
    <property type="entry name" value="ABC1_TM_dom"/>
</dbReference>
<keyword evidence="4" id="KW-0645">Protease</keyword>
<dbReference type="InterPro" id="IPR003439">
    <property type="entry name" value="ABC_transporter-like_ATP-bd"/>
</dbReference>
<keyword evidence="3" id="KW-1003">Cell membrane</keyword>